<dbReference type="InParanoid" id="A0A1D3CUD7"/>
<evidence type="ECO:0000313" key="1">
    <source>
        <dbReference type="EMBL" id="OEH74808.1"/>
    </source>
</evidence>
<keyword evidence="2" id="KW-1185">Reference proteome</keyword>
<dbReference type="EMBL" id="JROU02001927">
    <property type="protein sequence ID" value="OEH74808.1"/>
    <property type="molecule type" value="Genomic_DNA"/>
</dbReference>
<evidence type="ECO:0000313" key="2">
    <source>
        <dbReference type="Proteomes" id="UP000095192"/>
    </source>
</evidence>
<dbReference type="VEuPathDB" id="ToxoDB:cyc_09084"/>
<protein>
    <submittedName>
        <fullName evidence="1">Uncharacterized protein</fullName>
    </submittedName>
</protein>
<gene>
    <name evidence="1" type="ORF">cyc_09084</name>
</gene>
<name>A0A1D3CUD7_9EIME</name>
<accession>A0A1D3CUD7</accession>
<reference evidence="1 2" key="1">
    <citation type="journal article" date="2016" name="BMC Genomics">
        <title>Comparative genomics reveals Cyclospora cayetanensis possesses coccidia-like metabolism and invasion components but unique surface antigens.</title>
        <authorList>
            <person name="Liu S."/>
            <person name="Wang L."/>
            <person name="Zheng H."/>
            <person name="Xu Z."/>
            <person name="Roellig D.M."/>
            <person name="Li N."/>
            <person name="Frace M.A."/>
            <person name="Tang K."/>
            <person name="Arrowood M.J."/>
            <person name="Moss D.M."/>
            <person name="Zhang L."/>
            <person name="Feng Y."/>
            <person name="Xiao L."/>
        </authorList>
    </citation>
    <scope>NUCLEOTIDE SEQUENCE [LARGE SCALE GENOMIC DNA]</scope>
    <source>
        <strain evidence="1 2">CHN_HEN01</strain>
    </source>
</reference>
<comment type="caution">
    <text evidence="1">The sequence shown here is derived from an EMBL/GenBank/DDBJ whole genome shotgun (WGS) entry which is preliminary data.</text>
</comment>
<dbReference type="AlphaFoldDB" id="A0A1D3CUD7"/>
<organism evidence="1 2">
    <name type="scientific">Cyclospora cayetanensis</name>
    <dbReference type="NCBI Taxonomy" id="88456"/>
    <lineage>
        <taxon>Eukaryota</taxon>
        <taxon>Sar</taxon>
        <taxon>Alveolata</taxon>
        <taxon>Apicomplexa</taxon>
        <taxon>Conoidasida</taxon>
        <taxon>Coccidia</taxon>
        <taxon>Eucoccidiorida</taxon>
        <taxon>Eimeriorina</taxon>
        <taxon>Eimeriidae</taxon>
        <taxon>Cyclospora</taxon>
    </lineage>
</organism>
<proteinExistence type="predicted"/>
<sequence length="95" mass="10102">MMQKEGREAEDEMIPGKVPLFKRVGVSSKHSSGVPGSLARIDAITARRATLRIGVGGKGGASSPLLPVSIVSGKRLSQERSFPPALHAREGKRQQ</sequence>
<dbReference type="Proteomes" id="UP000095192">
    <property type="component" value="Unassembled WGS sequence"/>
</dbReference>